<reference evidence="2 3" key="1">
    <citation type="journal article" date="2012" name="Stand. Genomic Sci.">
        <title>Genome sequence of the ocean sediment bacterium Saccharomonospora marina type strain (XMU15(T)).</title>
        <authorList>
            <person name="Klenk H.P."/>
            <person name="Lu M."/>
            <person name="Lucas S."/>
            <person name="Lapidus A."/>
            <person name="Copeland A."/>
            <person name="Pitluck S."/>
            <person name="Goodwin L.A."/>
            <person name="Han C."/>
            <person name="Tapia R."/>
            <person name="Brambilla E.M."/>
            <person name="Potter G."/>
            <person name="Land M."/>
            <person name="Ivanova N."/>
            <person name="Rohde M."/>
            <person name="Goker M."/>
            <person name="Detter J.C."/>
            <person name="Li W.J."/>
            <person name="Kyrpides N.C."/>
            <person name="Woyke T."/>
        </authorList>
    </citation>
    <scope>NUCLEOTIDE SEQUENCE [LARGE SCALE GENOMIC DNA]</scope>
    <source>
        <strain evidence="2 3">XMU15</strain>
    </source>
</reference>
<sequence>MRAATSSNHPRTTRNSLFPRLKGTFLSTKRTAAFGAGVLSALLVGGIAFAPVASAQEVEDEATALQAEGLVDITPVPHVVGSGKDSLIAADLPPDTGSMLHAGVFNAFAEEGHANASTADVRLTLPGAPEIEASLIVADCENLEGSTSIANLRVGNQEIKLDQIQPNQEIIPEPLVGVARITLNKQDQNEDGSLSVTALAVDLLNGTQTLDLSKATCTEGDSGEPTDPAPEPTDPADPTTEPTDPGEDDGGDSGNDNAGDRADENGNAPTPIPQPGHLDVTG</sequence>
<evidence type="ECO:0000256" key="1">
    <source>
        <dbReference type="SAM" id="MobiDB-lite"/>
    </source>
</evidence>
<keyword evidence="3" id="KW-1185">Reference proteome</keyword>
<dbReference type="NCBIfam" id="NF040603">
    <property type="entry name" value="choice_anch_P"/>
    <property type="match status" value="1"/>
</dbReference>
<dbReference type="EMBL" id="CM001439">
    <property type="protein sequence ID" value="EHR53197.1"/>
    <property type="molecule type" value="Genomic_DNA"/>
</dbReference>
<feature type="region of interest" description="Disordered" evidence="1">
    <location>
        <begin position="215"/>
        <end position="282"/>
    </location>
</feature>
<proteinExistence type="predicted"/>
<dbReference type="AlphaFoldDB" id="H5X268"/>
<organism evidence="2 3">
    <name type="scientific">Saccharomonospora marina XMU15</name>
    <dbReference type="NCBI Taxonomy" id="882083"/>
    <lineage>
        <taxon>Bacteria</taxon>
        <taxon>Bacillati</taxon>
        <taxon>Actinomycetota</taxon>
        <taxon>Actinomycetes</taxon>
        <taxon>Pseudonocardiales</taxon>
        <taxon>Pseudonocardiaceae</taxon>
        <taxon>Saccharomonospora</taxon>
    </lineage>
</organism>
<evidence type="ECO:0000313" key="3">
    <source>
        <dbReference type="Proteomes" id="UP000004926"/>
    </source>
</evidence>
<protein>
    <submittedName>
        <fullName evidence="2">Uncharacterized protein</fullName>
    </submittedName>
</protein>
<dbReference type="eggNOG" id="ENOG50344R6">
    <property type="taxonomic scope" value="Bacteria"/>
</dbReference>
<dbReference type="Proteomes" id="UP000004926">
    <property type="component" value="Chromosome"/>
</dbReference>
<name>H5X268_9PSEU</name>
<dbReference type="HOGENOM" id="CLU_1097898_0_0_11"/>
<evidence type="ECO:0000313" key="2">
    <source>
        <dbReference type="EMBL" id="EHR53197.1"/>
    </source>
</evidence>
<gene>
    <name evidence="2" type="ORF">SacmaDRAFT_5028</name>
</gene>
<accession>H5X268</accession>